<evidence type="ECO:0000259" key="3">
    <source>
        <dbReference type="PROSITE" id="PS51180"/>
    </source>
</evidence>
<reference evidence="4 5" key="1">
    <citation type="journal article" date="2012" name="Eukaryot. Cell">
        <title>Genome sequence of the Trichosporon asahii environmental strain CBS 8904.</title>
        <authorList>
            <person name="Yang R.Y."/>
            <person name="Li H.T."/>
            <person name="Zhu H."/>
            <person name="Zhou G.P."/>
            <person name="Wang M."/>
            <person name="Wang L."/>
        </authorList>
    </citation>
    <scope>NUCLEOTIDE SEQUENCE [LARGE SCALE GENOMIC DNA]</scope>
    <source>
        <strain evidence="4 5">CBS 8904</strain>
    </source>
</reference>
<comment type="caution">
    <text evidence="4">The sequence shown here is derived from an EMBL/GenBank/DDBJ whole genome shotgun (WGS) entry which is preliminary data.</text>
</comment>
<dbReference type="Gene3D" id="1.25.40.280">
    <property type="entry name" value="alix/aip1 like domains"/>
    <property type="match status" value="2"/>
</dbReference>
<name>K1VNM1_TRIAC</name>
<comment type="similarity">
    <text evidence="1">Belongs to the palA/RIM20 family.</text>
</comment>
<dbReference type="Pfam" id="PF13949">
    <property type="entry name" value="ALIX_LYPXL_bnd"/>
    <property type="match status" value="2"/>
</dbReference>
<dbReference type="eggNOG" id="KOG2220">
    <property type="taxonomic scope" value="Eukaryota"/>
</dbReference>
<dbReference type="OrthoDB" id="64867at2759"/>
<dbReference type="PANTHER" id="PTHR23030">
    <property type="entry name" value="PCD6 INTERACTING PROTEIN-RELATED"/>
    <property type="match status" value="1"/>
</dbReference>
<sequence>MATNFLPIPSKQATPLPELSQHLLDYISSHFRDAHPEAFKRDVGSLVGMRKEWVEPKSEAHPEVARGLMNSETLEQELTPRYHAQLAFAATKFPSDIGQQFTYSLPFPPPYSLTPDAPISLPSLTYERASVLFNAAAIYASLAAFERRAEAESIKRALGYLTVSDYYKSALAAANGLDFPCASYLPQCHFEAAAQYRLSRDDNEKAKYGEEIGRLRVAETLAKKGLDAGRKGVSDNVMSDLKQLQGVVKSTLESADRDNLMIYCQAVPTPAQLPPINGVGMVKLQTPTEVAEPIAWLMSGGSGSAPLFSGLVPYGVHLALSIYDDRKDTLIRDMDGKREELDGIAASTLQSLNLPGSLQALERPVGLPPSLLKKAEEVDAAGGADKIRSLLMDVNRLSKSNAKILSEEAHETEQLVERQPQVAETRPPSHVANASLIQMAGQYDGTLKQAAQSDATDIISDHVPSTTSSGAGFSALPASVRPLRASLEDLDDHIAHRAALVSEARQIAEHDDVRPQVLQEASKLAHGGSGDVKPEWFEGIFEESLSKYDKLRDSMSDETSTQEQLLEQIRQQNDAFLSERKEDPRVKERERRLQDMDVAYWKWREIVDNAEEGIKFYNSLADMLHGFKEACSQFLNARRVDVGHSPVAAKAPLSPPPQSPAPSSFAPTPVPAPVPAREPAPFLAHPSSAQWTSADLLPPPPPPAIRSGGVRQAPASAPAPDTPRRVTRSQKGPIGDPDVNPYKKGSRKGGEGVI</sequence>
<organism evidence="4 5">
    <name type="scientific">Trichosporon asahii var. asahii (strain CBS 8904)</name>
    <name type="common">Yeast</name>
    <dbReference type="NCBI Taxonomy" id="1220162"/>
    <lineage>
        <taxon>Eukaryota</taxon>
        <taxon>Fungi</taxon>
        <taxon>Dikarya</taxon>
        <taxon>Basidiomycota</taxon>
        <taxon>Agaricomycotina</taxon>
        <taxon>Tremellomycetes</taxon>
        <taxon>Trichosporonales</taxon>
        <taxon>Trichosporonaceae</taxon>
        <taxon>Trichosporon</taxon>
    </lineage>
</organism>
<dbReference type="HOGENOM" id="CLU_007181_2_1_1"/>
<dbReference type="InterPro" id="IPR025304">
    <property type="entry name" value="ALIX_V_dom"/>
</dbReference>
<dbReference type="InterPro" id="IPR038499">
    <property type="entry name" value="BRO1_sf"/>
</dbReference>
<dbReference type="InterPro" id="IPR004328">
    <property type="entry name" value="BRO1_dom"/>
</dbReference>
<proteinExistence type="inferred from homology"/>
<accession>K1VNM1</accession>
<feature type="compositionally biased region" description="Pro residues" evidence="2">
    <location>
        <begin position="668"/>
        <end position="678"/>
    </location>
</feature>
<evidence type="ECO:0000256" key="2">
    <source>
        <dbReference type="SAM" id="MobiDB-lite"/>
    </source>
</evidence>
<keyword evidence="5" id="KW-1185">Reference proteome</keyword>
<dbReference type="Pfam" id="PF03097">
    <property type="entry name" value="BRO1"/>
    <property type="match status" value="1"/>
</dbReference>
<dbReference type="PROSITE" id="PS51180">
    <property type="entry name" value="BRO1"/>
    <property type="match status" value="1"/>
</dbReference>
<dbReference type="SMART" id="SM01041">
    <property type="entry name" value="BRO1"/>
    <property type="match status" value="1"/>
</dbReference>
<evidence type="ECO:0000313" key="4">
    <source>
        <dbReference type="EMBL" id="EKD02211.1"/>
    </source>
</evidence>
<dbReference type="Proteomes" id="UP000006757">
    <property type="component" value="Unassembled WGS sequence"/>
</dbReference>
<evidence type="ECO:0000313" key="5">
    <source>
        <dbReference type="Proteomes" id="UP000006757"/>
    </source>
</evidence>
<dbReference type="OMA" id="YISSHFR"/>
<evidence type="ECO:0000256" key="1">
    <source>
        <dbReference type="ARBA" id="ARBA00038154"/>
    </source>
</evidence>
<dbReference type="STRING" id="1220162.K1VNM1"/>
<gene>
    <name evidence="4" type="ORF">A1Q2_03573</name>
</gene>
<protein>
    <submittedName>
        <fullName evidence="4">Intracellular transporter</fullName>
    </submittedName>
</protein>
<dbReference type="Gene3D" id="1.20.140.50">
    <property type="entry name" value="alix/aip1 like domains"/>
    <property type="match status" value="1"/>
</dbReference>
<dbReference type="PANTHER" id="PTHR23030:SF39">
    <property type="entry name" value="PROGRAMMED CELL DEATH 6-INTERACTING PROTEIN"/>
    <property type="match status" value="1"/>
</dbReference>
<dbReference type="InParanoid" id="K1VNM1"/>
<dbReference type="AlphaFoldDB" id="K1VNM1"/>
<feature type="domain" description="BRO1" evidence="3">
    <location>
        <begin position="4"/>
        <end position="345"/>
    </location>
</feature>
<dbReference type="EMBL" id="AMBO01000296">
    <property type="protein sequence ID" value="EKD02211.1"/>
    <property type="molecule type" value="Genomic_DNA"/>
</dbReference>
<dbReference type="GO" id="GO:0005768">
    <property type="term" value="C:endosome"/>
    <property type="evidence" value="ECO:0007669"/>
    <property type="project" value="TreeGrafter"/>
</dbReference>
<feature type="region of interest" description="Disordered" evidence="2">
    <location>
        <begin position="648"/>
        <end position="754"/>
    </location>
</feature>
<dbReference type="Gene3D" id="1.20.120.560">
    <property type="entry name" value="alix/aip1 in complex with the ypdl late domain"/>
    <property type="match status" value="1"/>
</dbReference>